<feature type="non-terminal residue" evidence="1">
    <location>
        <position position="1"/>
    </location>
</feature>
<proteinExistence type="predicted"/>
<keyword evidence="2" id="KW-1185">Reference proteome</keyword>
<sequence>MIIIFETCHVDTYTLLKMVNSFPRWKIEQKFLEQDGTKLKNLVCLDNNDHKLQLYMPQKI</sequence>
<protein>
    <submittedName>
        <fullName evidence="1">Uncharacterized protein</fullName>
    </submittedName>
</protein>
<comment type="caution">
    <text evidence="1">The sequence shown here is derived from an EMBL/GenBank/DDBJ whole genome shotgun (WGS) entry which is preliminary data.</text>
</comment>
<dbReference type="AlphaFoldDB" id="A0A371GVG8"/>
<name>A0A371GVG8_MUCPR</name>
<organism evidence="1 2">
    <name type="scientific">Mucuna pruriens</name>
    <name type="common">Velvet bean</name>
    <name type="synonym">Dolichos pruriens</name>
    <dbReference type="NCBI Taxonomy" id="157652"/>
    <lineage>
        <taxon>Eukaryota</taxon>
        <taxon>Viridiplantae</taxon>
        <taxon>Streptophyta</taxon>
        <taxon>Embryophyta</taxon>
        <taxon>Tracheophyta</taxon>
        <taxon>Spermatophyta</taxon>
        <taxon>Magnoliopsida</taxon>
        <taxon>eudicotyledons</taxon>
        <taxon>Gunneridae</taxon>
        <taxon>Pentapetalae</taxon>
        <taxon>rosids</taxon>
        <taxon>fabids</taxon>
        <taxon>Fabales</taxon>
        <taxon>Fabaceae</taxon>
        <taxon>Papilionoideae</taxon>
        <taxon>50 kb inversion clade</taxon>
        <taxon>NPAAA clade</taxon>
        <taxon>indigoferoid/millettioid clade</taxon>
        <taxon>Phaseoleae</taxon>
        <taxon>Mucuna</taxon>
    </lineage>
</organism>
<reference evidence="1" key="1">
    <citation type="submission" date="2018-05" db="EMBL/GenBank/DDBJ databases">
        <title>Draft genome of Mucuna pruriens seed.</title>
        <authorList>
            <person name="Nnadi N.E."/>
            <person name="Vos R."/>
            <person name="Hasami M.H."/>
            <person name="Devisetty U.K."/>
            <person name="Aguiy J.C."/>
        </authorList>
    </citation>
    <scope>NUCLEOTIDE SEQUENCE [LARGE SCALE GENOMIC DNA]</scope>
    <source>
        <strain evidence="1">JCA_2017</strain>
    </source>
</reference>
<dbReference type="EMBL" id="QJKJ01004342">
    <property type="protein sequence ID" value="RDX94552.1"/>
    <property type="molecule type" value="Genomic_DNA"/>
</dbReference>
<gene>
    <name evidence="1" type="ORF">CR513_23057</name>
</gene>
<evidence type="ECO:0000313" key="1">
    <source>
        <dbReference type="EMBL" id="RDX94552.1"/>
    </source>
</evidence>
<accession>A0A371GVG8</accession>
<evidence type="ECO:0000313" key="2">
    <source>
        <dbReference type="Proteomes" id="UP000257109"/>
    </source>
</evidence>
<dbReference type="Proteomes" id="UP000257109">
    <property type="component" value="Unassembled WGS sequence"/>
</dbReference>